<feature type="domain" description="CUB" evidence="4">
    <location>
        <begin position="417"/>
        <end position="565"/>
    </location>
</feature>
<dbReference type="PROSITE" id="PS50068">
    <property type="entry name" value="LDLRA_2"/>
    <property type="match status" value="2"/>
</dbReference>
<keyword evidence="3" id="KW-0812">Transmembrane</keyword>
<dbReference type="FunFam" id="2.60.120.290:FF:000065">
    <property type="entry name" value="Uncharacterized protein, isoform E"/>
    <property type="match status" value="1"/>
</dbReference>
<dbReference type="Gene3D" id="2.40.128.620">
    <property type="match status" value="1"/>
</dbReference>
<accession>A0AAN9Y528</accession>
<evidence type="ECO:0000313" key="5">
    <source>
        <dbReference type="EMBL" id="KAK7590298.1"/>
    </source>
</evidence>
<reference evidence="5 6" key="1">
    <citation type="submission" date="2024-03" db="EMBL/GenBank/DDBJ databases">
        <title>Adaptation during the transition from Ophiocordyceps entomopathogen to insect associate is accompanied by gene loss and intensified selection.</title>
        <authorList>
            <person name="Ward C.M."/>
            <person name="Onetto C.A."/>
            <person name="Borneman A.R."/>
        </authorList>
    </citation>
    <scope>NUCLEOTIDE SEQUENCE [LARGE SCALE GENOMIC DNA]</scope>
    <source>
        <strain evidence="5">AWRI1</strain>
        <tissue evidence="5">Single Adult Female</tissue>
    </source>
</reference>
<evidence type="ECO:0000256" key="2">
    <source>
        <dbReference type="PROSITE-ProRule" id="PRU00124"/>
    </source>
</evidence>
<dbReference type="InterPro" id="IPR056707">
    <property type="entry name" value="DUF7805"/>
</dbReference>
<dbReference type="SUPFAM" id="SSF49854">
    <property type="entry name" value="Spermadhesin, CUB domain"/>
    <property type="match status" value="2"/>
</dbReference>
<dbReference type="InterPro" id="IPR002172">
    <property type="entry name" value="LDrepeatLR_classA_rpt"/>
</dbReference>
<dbReference type="PANTHER" id="PTHR47537">
    <property type="entry name" value="CUBILIN"/>
    <property type="match status" value="1"/>
</dbReference>
<dbReference type="InterPro" id="IPR000859">
    <property type="entry name" value="CUB_dom"/>
</dbReference>
<dbReference type="InterPro" id="IPR053207">
    <property type="entry name" value="Non-NMDA_GluR_Accessory"/>
</dbReference>
<dbReference type="SMART" id="SM00192">
    <property type="entry name" value="LDLa"/>
    <property type="match status" value="2"/>
</dbReference>
<evidence type="ECO:0000259" key="4">
    <source>
        <dbReference type="PROSITE" id="PS01180"/>
    </source>
</evidence>
<keyword evidence="1 2" id="KW-1015">Disulfide bond</keyword>
<evidence type="ECO:0000256" key="1">
    <source>
        <dbReference type="ARBA" id="ARBA00023157"/>
    </source>
</evidence>
<dbReference type="EMBL" id="JBBCAQ010000022">
    <property type="protein sequence ID" value="KAK7590298.1"/>
    <property type="molecule type" value="Genomic_DNA"/>
</dbReference>
<name>A0AAN9Y528_9HEMI</name>
<sequence>MKMVSYVTPPGPSRVNLRGMKYLCCILGFAMLFFTPAIMYTCRISQFVCRNNKCVSPDKYCDGVDDCGDMSDEPRFCTVCNRTYYGDVKSTYYITLQKPMERKLPFLCHLTFTANGHEFGDIVQLGFENFHVGRLESQTTEGCPDGYMQILELGRPFTGGSWCGKSIGLALYFSESSTVTLTIRLFYTGRFAGTPFEFRLRYKFVNRDEASTRFGSAAAPIERGEIIPGTYCSRNFYECYRKKCQVQSPNYPGLYPRNVTCLYQIRQKTVPKCKHGMILVQQTNRHKIRLKRSAAAAAAPGVSSSAGSAIGVEDGELNRTESALRVWDSCDGSRDRIVFYDGLTTDDAVLFVFCGGEWLPPVLSRGPQMLVAFYSSANNVPLQAKESYSLLKGFELDADTVFTDSDSYDFSRHRTSCDFLINATESETENGVAVKSKNRSGSIASPRHTLPPNTTCTYRFQGRADDHVWLSIASYWHEALRSGAASDSCPTRLRIWDGGGQMLGDHCSRPKICDHSALRNHSRWTRPCGADESYVSPSNSAIMQYFSKPGTTVHPSRFLVHYEFVDTSLGGRPWTSAEREERAQFGACSRLFRGAQSGIVRSPRNVFMFARGGATHLACLYRIEADAGERISLTLYNVSFGSADAGAAPGCQSAVDAYLGDQFTCAHRDENVTRQSQLEIAELPWRDVKVQRSCFCDNATLARAAAGASAYVLESVARVLELRFQVYFSDAGDDFHDVYFHARFRMVRKADCPRRQRVRGSGGEIQMTFPAHKRTDSYCEGLPWMVEARENHSLFVLTWGHVLPLKPTADEQVRCHTKNRILLYSGSPLRLFHVICPGTPNDSQQEIHIFSEEWHTKGRGDRAISNKPPSFLLRFVGKESGSALLNWMEISRSRTPLHLRLEPAFNLTWSPSSVGGVATTTTTTAFNGSVSPIPFDCPFHCPELNACIDSSLWCDGHRNCPSGYDELESHCDLKYKVMRNYFLLSTILAVILILTIFVLVATIRRFQYSGGHYIDEMSGPRRIATEETLYDQSTSTISS</sequence>
<keyword evidence="6" id="KW-1185">Reference proteome</keyword>
<dbReference type="CDD" id="cd00041">
    <property type="entry name" value="CUB"/>
    <property type="match status" value="1"/>
</dbReference>
<dbReference type="Pfam" id="PF00057">
    <property type="entry name" value="Ldl_recept_a"/>
    <property type="match status" value="1"/>
</dbReference>
<dbReference type="Pfam" id="PF25090">
    <property type="entry name" value="DUF7805"/>
    <property type="match status" value="1"/>
</dbReference>
<dbReference type="InterPro" id="IPR036055">
    <property type="entry name" value="LDL_receptor-like_sf"/>
</dbReference>
<dbReference type="SUPFAM" id="SSF57424">
    <property type="entry name" value="LDL receptor-like module"/>
    <property type="match status" value="1"/>
</dbReference>
<feature type="transmembrane region" description="Helical" evidence="3">
    <location>
        <begin position="981"/>
        <end position="1003"/>
    </location>
</feature>
<dbReference type="GO" id="GO:0005886">
    <property type="term" value="C:plasma membrane"/>
    <property type="evidence" value="ECO:0007669"/>
    <property type="project" value="TreeGrafter"/>
</dbReference>
<feature type="domain" description="CUB" evidence="4">
    <location>
        <begin position="232"/>
        <end position="401"/>
    </location>
</feature>
<dbReference type="PROSITE" id="PS01180">
    <property type="entry name" value="CUB"/>
    <property type="match status" value="3"/>
</dbReference>
<proteinExistence type="predicted"/>
<gene>
    <name evidence="5" type="ORF">V9T40_001911</name>
</gene>
<dbReference type="PANTHER" id="PTHR47537:SF8">
    <property type="entry name" value="CUB DOMAIN-CONTAINING PROTEIN"/>
    <property type="match status" value="1"/>
</dbReference>
<dbReference type="PROSITE" id="PS01209">
    <property type="entry name" value="LDLRA_1"/>
    <property type="match status" value="1"/>
</dbReference>
<dbReference type="InterPro" id="IPR035914">
    <property type="entry name" value="Sperma_CUB_dom_sf"/>
</dbReference>
<dbReference type="Gene3D" id="2.60.120.290">
    <property type="entry name" value="Spermadhesin, CUB domain"/>
    <property type="match status" value="2"/>
</dbReference>
<keyword evidence="3" id="KW-0472">Membrane</keyword>
<feature type="disulfide bond" evidence="2">
    <location>
        <begin position="49"/>
        <end position="67"/>
    </location>
</feature>
<dbReference type="AlphaFoldDB" id="A0AAN9Y528"/>
<comment type="caution">
    <text evidence="5">The sequence shown here is derived from an EMBL/GenBank/DDBJ whole genome shotgun (WGS) entry which is preliminary data.</text>
</comment>
<dbReference type="Proteomes" id="UP001367676">
    <property type="component" value="Unassembled WGS sequence"/>
</dbReference>
<dbReference type="PRINTS" id="PR00261">
    <property type="entry name" value="LDLRECEPTOR"/>
</dbReference>
<evidence type="ECO:0000313" key="6">
    <source>
        <dbReference type="Proteomes" id="UP001367676"/>
    </source>
</evidence>
<feature type="disulfide bond" evidence="2">
    <location>
        <begin position="42"/>
        <end position="54"/>
    </location>
</feature>
<dbReference type="CDD" id="cd00112">
    <property type="entry name" value="LDLa"/>
    <property type="match status" value="2"/>
</dbReference>
<dbReference type="Gene3D" id="4.10.400.10">
    <property type="entry name" value="Low-density Lipoprotein Receptor"/>
    <property type="match status" value="1"/>
</dbReference>
<feature type="domain" description="CUB" evidence="4">
    <location>
        <begin position="67"/>
        <end position="205"/>
    </location>
</feature>
<comment type="caution">
    <text evidence="2">Lacks conserved residue(s) required for the propagation of feature annotation.</text>
</comment>
<organism evidence="5 6">
    <name type="scientific">Parthenolecanium corni</name>
    <dbReference type="NCBI Taxonomy" id="536013"/>
    <lineage>
        <taxon>Eukaryota</taxon>
        <taxon>Metazoa</taxon>
        <taxon>Ecdysozoa</taxon>
        <taxon>Arthropoda</taxon>
        <taxon>Hexapoda</taxon>
        <taxon>Insecta</taxon>
        <taxon>Pterygota</taxon>
        <taxon>Neoptera</taxon>
        <taxon>Paraneoptera</taxon>
        <taxon>Hemiptera</taxon>
        <taxon>Sternorrhyncha</taxon>
        <taxon>Coccoidea</taxon>
        <taxon>Coccidae</taxon>
        <taxon>Parthenolecanium</taxon>
    </lineage>
</organism>
<protein>
    <recommendedName>
        <fullName evidence="4">CUB domain-containing protein</fullName>
    </recommendedName>
</protein>
<dbReference type="SMART" id="SM00042">
    <property type="entry name" value="CUB"/>
    <property type="match status" value="2"/>
</dbReference>
<evidence type="ECO:0000256" key="3">
    <source>
        <dbReference type="SAM" id="Phobius"/>
    </source>
</evidence>
<keyword evidence="3" id="KW-1133">Transmembrane helix</keyword>
<dbReference type="InterPro" id="IPR023415">
    <property type="entry name" value="LDLR_class-A_CS"/>
</dbReference>